<evidence type="ECO:0000256" key="1">
    <source>
        <dbReference type="SAM" id="Coils"/>
    </source>
</evidence>
<protein>
    <submittedName>
        <fullName evidence="3">DUF3084 domain-containing protein</fullName>
    </submittedName>
</protein>
<evidence type="ECO:0000256" key="2">
    <source>
        <dbReference type="SAM" id="Phobius"/>
    </source>
</evidence>
<dbReference type="Proteomes" id="UP000249467">
    <property type="component" value="Unassembled WGS sequence"/>
</dbReference>
<proteinExistence type="predicted"/>
<keyword evidence="2" id="KW-0472">Membrane</keyword>
<dbReference type="Pfam" id="PF11283">
    <property type="entry name" value="DUF3084"/>
    <property type="match status" value="1"/>
</dbReference>
<accession>A0A2W4WN86</accession>
<gene>
    <name evidence="3" type="ORF">DCF19_05170</name>
</gene>
<feature type="coiled-coil region" evidence="1">
    <location>
        <begin position="77"/>
        <end position="230"/>
    </location>
</feature>
<evidence type="ECO:0000313" key="3">
    <source>
        <dbReference type="EMBL" id="PZO43339.1"/>
    </source>
</evidence>
<keyword evidence="2" id="KW-1133">Transmembrane helix</keyword>
<dbReference type="Gene3D" id="1.10.287.1490">
    <property type="match status" value="1"/>
</dbReference>
<feature type="transmembrane region" description="Helical" evidence="2">
    <location>
        <begin position="45"/>
        <end position="66"/>
    </location>
</feature>
<reference evidence="3 4" key="2">
    <citation type="submission" date="2018-06" db="EMBL/GenBank/DDBJ databases">
        <title>Metagenomic assembly of (sub)arctic Cyanobacteria and their associated microbiome from non-axenic cultures.</title>
        <authorList>
            <person name="Baurain D."/>
        </authorList>
    </citation>
    <scope>NUCLEOTIDE SEQUENCE [LARGE SCALE GENOMIC DNA]</scope>
    <source>
        <strain evidence="3">ULC066bin1</strain>
    </source>
</reference>
<keyword evidence="1" id="KW-0175">Coiled coil</keyword>
<reference evidence="3 4" key="1">
    <citation type="submission" date="2018-04" db="EMBL/GenBank/DDBJ databases">
        <authorList>
            <person name="Go L.Y."/>
            <person name="Mitchell J.A."/>
        </authorList>
    </citation>
    <scope>NUCLEOTIDE SEQUENCE [LARGE SCALE GENOMIC DNA]</scope>
    <source>
        <strain evidence="3">ULC066bin1</strain>
    </source>
</reference>
<dbReference type="AlphaFoldDB" id="A0A2W4WN86"/>
<comment type="caution">
    <text evidence="3">The sequence shown here is derived from an EMBL/GenBank/DDBJ whole genome shotgun (WGS) entry which is preliminary data.</text>
</comment>
<keyword evidence="2" id="KW-0812">Transmembrane</keyword>
<organism evidence="3 4">
    <name type="scientific">Pseudanabaena frigida</name>
    <dbReference type="NCBI Taxonomy" id="945775"/>
    <lineage>
        <taxon>Bacteria</taxon>
        <taxon>Bacillati</taxon>
        <taxon>Cyanobacteriota</taxon>
        <taxon>Cyanophyceae</taxon>
        <taxon>Pseudanabaenales</taxon>
        <taxon>Pseudanabaenaceae</taxon>
        <taxon>Pseudanabaena</taxon>
    </lineage>
</organism>
<sequence length="454" mass="50334">MAGYTLILAILILGGIIATLGDRIGTKVGRARLSMFNLRPRDTATLVTIATGGMISASTLGILLLLSGQLRDGLFRLESIRSELSSSQEQKQKVETELNAAKTEQEKAQQRLSEINKSLVQAVRKQSETQALLQTVESKFQKADEELQKASQQEADLLNRIQNLTKEQENLQIESSQLRTEKERISSELASISRDRETLKQKVDESEQRLTAIEKQRVDLTSEIASLETAREQLIISLEALRKGNVAIFADQILSIGVVRPNLSTAELRQASIQLIQQAEINARELLDFLPDQAPKEPVIRINDTQIEGLLNRIKDGKSYVIRILSAGNFLKRETKVAIAADVTLNRQIFARGDEIATLQFNPNLAPQALASRIEQLFLLVSFRARREGVLANTLTGKVGSFPPDALTDLFKVASELKSPYEIKAVAKEAIFPASTLTLELVIRQNGIEIARFS</sequence>
<name>A0A2W4WN86_9CYAN</name>
<dbReference type="EMBL" id="QBML01000005">
    <property type="protein sequence ID" value="PZO43339.1"/>
    <property type="molecule type" value="Genomic_DNA"/>
</dbReference>
<dbReference type="InterPro" id="IPR021435">
    <property type="entry name" value="DUF3084"/>
</dbReference>
<evidence type="ECO:0000313" key="4">
    <source>
        <dbReference type="Proteomes" id="UP000249467"/>
    </source>
</evidence>
<dbReference type="SUPFAM" id="SSF57997">
    <property type="entry name" value="Tropomyosin"/>
    <property type="match status" value="1"/>
</dbReference>